<reference evidence="4" key="1">
    <citation type="submission" date="2014-05" db="EMBL/GenBank/DDBJ databases">
        <authorList>
            <person name="Horn Fabian"/>
        </authorList>
    </citation>
    <scope>NUCLEOTIDE SEQUENCE</scope>
</reference>
<dbReference type="RefSeq" id="WP_044576238.1">
    <property type="nucleotide sequence ID" value="NZ_BAABDR010000060.1"/>
</dbReference>
<keyword evidence="2" id="KW-0808">Transferase</keyword>
<dbReference type="EMBL" id="JAGGLR010000001">
    <property type="protein sequence ID" value="MBP2059628.1"/>
    <property type="molecule type" value="Genomic_DNA"/>
</dbReference>
<gene>
    <name evidence="5" type="ORF">J2Z30_000624</name>
    <name evidence="4" type="ORF">SIRAN6917</name>
</gene>
<evidence type="ECO:0000313" key="4">
    <source>
        <dbReference type="EMBL" id="CDR10359.1"/>
    </source>
</evidence>
<keyword evidence="6" id="KW-1185">Reference proteome</keyword>
<dbReference type="SUPFAM" id="SSF53756">
    <property type="entry name" value="UDP-Glycosyltransferase/glycogen phosphorylase"/>
    <property type="match status" value="1"/>
</dbReference>
<dbReference type="GO" id="GO:0016757">
    <property type="term" value="F:glycosyltransferase activity"/>
    <property type="evidence" value="ECO:0007669"/>
    <property type="project" value="UniProtKB-KW"/>
</dbReference>
<protein>
    <submittedName>
        <fullName evidence="5">Glycosyltransferase involved in cell wall biosynthesis</fullName>
    </submittedName>
</protein>
<evidence type="ECO:0000313" key="5">
    <source>
        <dbReference type="EMBL" id="MBP2059628.1"/>
    </source>
</evidence>
<dbReference type="InterPro" id="IPR028098">
    <property type="entry name" value="Glyco_trans_4-like_N"/>
</dbReference>
<accession>A0A060ZX06</accession>
<evidence type="ECO:0000256" key="1">
    <source>
        <dbReference type="ARBA" id="ARBA00022676"/>
    </source>
</evidence>
<feature type="domain" description="Glycosyltransferase subfamily 4-like N-terminal" evidence="3">
    <location>
        <begin position="40"/>
        <end position="153"/>
    </location>
</feature>
<reference evidence="5 6" key="2">
    <citation type="submission" date="2021-03" db="EMBL/GenBank/DDBJ databases">
        <title>Genomic Encyclopedia of Type Strains, Phase IV (KMG-IV): sequencing the most valuable type-strain genomes for metagenomic binning, comparative biology and taxonomic classification.</title>
        <authorList>
            <person name="Goeker M."/>
        </authorList>
    </citation>
    <scope>NUCLEOTIDE SEQUENCE [LARGE SCALE GENOMIC DNA]</scope>
    <source>
        <strain evidence="5 6">DSM 41954</strain>
    </source>
</reference>
<name>A0A060ZX06_9ACTN</name>
<dbReference type="HOGENOM" id="CLU_055122_0_0_11"/>
<proteinExistence type="predicted"/>
<dbReference type="EMBL" id="LK022848">
    <property type="protein sequence ID" value="CDR10359.1"/>
    <property type="molecule type" value="Genomic_DNA"/>
</dbReference>
<evidence type="ECO:0000259" key="3">
    <source>
        <dbReference type="Pfam" id="PF13439"/>
    </source>
</evidence>
<sequence length="330" mass="37112">MKPVVHSMSPQGRTGGRVYLRMIHNATADQIDWHTVPDYKRTYAVRRGRKLRHLARLTPHIRDLRAQPGTFLWDDLSILLFTPEMRARTVFVFHHYEPLQFDSRPLEPLLWHRLFAVLAQCRAVVCVAPYWAAFLRDRGVRNVQVIYNAFDLAEIDGARAMDRADCKARFGLPKDGISVYAGKAVHWKGIDTVAAAIGDVPEMCLVTTGSNTIGSPGHHFDLPRLQYLQLLRACDVGVFTPRMREGWSRCAAEALLLGMPCLIKPIAGLGDLANLTGQPSPEPRRLAEQIREQADAPPDESKTVYETLARFDTTYFRDAWSRLLAAGTGP</sequence>
<dbReference type="Pfam" id="PF13439">
    <property type="entry name" value="Glyco_transf_4"/>
    <property type="match status" value="1"/>
</dbReference>
<keyword evidence="1" id="KW-0328">Glycosyltransferase</keyword>
<evidence type="ECO:0000256" key="2">
    <source>
        <dbReference type="ARBA" id="ARBA00022679"/>
    </source>
</evidence>
<dbReference type="AlphaFoldDB" id="A0A060ZX06"/>
<dbReference type="Gene3D" id="3.40.50.2000">
    <property type="entry name" value="Glycogen Phosphorylase B"/>
    <property type="match status" value="2"/>
</dbReference>
<evidence type="ECO:0000313" key="6">
    <source>
        <dbReference type="Proteomes" id="UP000756710"/>
    </source>
</evidence>
<organism evidence="4">
    <name type="scientific">Streptomyces iranensis</name>
    <dbReference type="NCBI Taxonomy" id="576784"/>
    <lineage>
        <taxon>Bacteria</taxon>
        <taxon>Bacillati</taxon>
        <taxon>Actinomycetota</taxon>
        <taxon>Actinomycetes</taxon>
        <taxon>Kitasatosporales</taxon>
        <taxon>Streptomycetaceae</taxon>
        <taxon>Streptomyces</taxon>
        <taxon>Streptomyces violaceusniger group</taxon>
    </lineage>
</organism>
<dbReference type="Proteomes" id="UP000756710">
    <property type="component" value="Unassembled WGS sequence"/>
</dbReference>